<sequence length="657" mass="73005">MATSAFKSTTKRSSIGTPSRAGTSSSSAHRRSRSLSWFSRKVPAAEEEDFEEVPVPKGRFVNTVRGSGFPEISLDDLAVDFFGSAERGRSSESSDVGHSVTAGSSQRRGRSVSRRGAYGNGCTSENFGVGRAVSDNNSRRRRSVSVVRQQISDYECSTEGLLVGKTCSLSGYWNVVWISLPDESDVDLSQNYRNRANLKSFSDRNGQMPSSQKPTISNHRRFLGRSLSQKDLLKSNDGYSSQSSAVTDDEARDGCSSKNGIVKTIRAVYAQKKAEHPTGDDVNGGLYEAMRKELRHAVEEIKMELEQAMANTNTSGDHLQSNNSDVLDVSTVRRNYATKLEQSEKRKQDLLAEILLEEQRGRELSKIVKELLPDSKDTASVEKPSRARKRSNDRNRMSKRLTEEAEKYFEDFISNVEDTDISSFDGERSDGSSTLSGITKPREPEKHSREPEIFRSPVPSYSLPSEMDGLVLPWLQWETHNDSSPLSCNKKTKQPVTPKTLVWDSAQAIQICATATKYLAISSGHTGISRSRPFTHNRTPFQHLYVELNVPLYDNFSQSVVILLEGMNAQDQINRSISSHGSWSPGIVDSPSINTGHDLGSKFGGPGSSQGQSFRRSGFDMDEYESLKCNEDLLFERWRQRQRINSGGLLLCGNILL</sequence>
<feature type="compositionally biased region" description="Polar residues" evidence="2">
    <location>
        <begin position="199"/>
        <end position="217"/>
    </location>
</feature>
<evidence type="ECO:0000256" key="1">
    <source>
        <dbReference type="SAM" id="Coils"/>
    </source>
</evidence>
<feature type="coiled-coil region" evidence="1">
    <location>
        <begin position="287"/>
        <end position="360"/>
    </location>
</feature>
<feature type="region of interest" description="Disordered" evidence="2">
    <location>
        <begin position="87"/>
        <end position="119"/>
    </location>
</feature>
<dbReference type="PANTHER" id="PTHR34466">
    <property type="entry name" value="OS11G0129800 PROTEIN"/>
    <property type="match status" value="1"/>
</dbReference>
<feature type="region of interest" description="Disordered" evidence="2">
    <location>
        <begin position="1"/>
        <end position="53"/>
    </location>
</feature>
<accession>A0A438GAH4</accession>
<dbReference type="AlphaFoldDB" id="A0A438GAH4"/>
<feature type="compositionally biased region" description="Polar residues" evidence="2">
    <location>
        <begin position="1"/>
        <end position="17"/>
    </location>
</feature>
<feature type="region of interest" description="Disordered" evidence="2">
    <location>
        <begin position="233"/>
        <end position="254"/>
    </location>
</feature>
<feature type="region of interest" description="Disordered" evidence="2">
    <location>
        <begin position="375"/>
        <end position="401"/>
    </location>
</feature>
<proteinExistence type="predicted"/>
<dbReference type="Proteomes" id="UP000288805">
    <property type="component" value="Unassembled WGS sequence"/>
</dbReference>
<keyword evidence="1" id="KW-0175">Coiled coil</keyword>
<gene>
    <name evidence="3" type="ORF">CK203_060814</name>
</gene>
<evidence type="ECO:0000313" key="3">
    <source>
        <dbReference type="EMBL" id="RVW69223.1"/>
    </source>
</evidence>
<dbReference type="PANTHER" id="PTHR34466:SF1">
    <property type="entry name" value="OS06G0609800 PROTEIN"/>
    <property type="match status" value="1"/>
</dbReference>
<feature type="compositionally biased region" description="Basic and acidic residues" evidence="2">
    <location>
        <begin position="440"/>
        <end position="453"/>
    </location>
</feature>
<organism evidence="3 4">
    <name type="scientific">Vitis vinifera</name>
    <name type="common">Grape</name>
    <dbReference type="NCBI Taxonomy" id="29760"/>
    <lineage>
        <taxon>Eukaryota</taxon>
        <taxon>Viridiplantae</taxon>
        <taxon>Streptophyta</taxon>
        <taxon>Embryophyta</taxon>
        <taxon>Tracheophyta</taxon>
        <taxon>Spermatophyta</taxon>
        <taxon>Magnoliopsida</taxon>
        <taxon>eudicotyledons</taxon>
        <taxon>Gunneridae</taxon>
        <taxon>Pentapetalae</taxon>
        <taxon>rosids</taxon>
        <taxon>Vitales</taxon>
        <taxon>Vitaceae</taxon>
        <taxon>Viteae</taxon>
        <taxon>Vitis</taxon>
    </lineage>
</organism>
<feature type="region of interest" description="Disordered" evidence="2">
    <location>
        <begin position="199"/>
        <end position="220"/>
    </location>
</feature>
<feature type="region of interest" description="Disordered" evidence="2">
    <location>
        <begin position="420"/>
        <end position="459"/>
    </location>
</feature>
<evidence type="ECO:0000256" key="2">
    <source>
        <dbReference type="SAM" id="MobiDB-lite"/>
    </source>
</evidence>
<dbReference type="EMBL" id="QGNW01000504">
    <property type="protein sequence ID" value="RVW69223.1"/>
    <property type="molecule type" value="Genomic_DNA"/>
</dbReference>
<feature type="compositionally biased region" description="Polar residues" evidence="2">
    <location>
        <begin position="237"/>
        <end position="246"/>
    </location>
</feature>
<protein>
    <submittedName>
        <fullName evidence="3">Uncharacterized protein</fullName>
    </submittedName>
</protein>
<comment type="caution">
    <text evidence="3">The sequence shown here is derived from an EMBL/GenBank/DDBJ whole genome shotgun (WGS) entry which is preliminary data.</text>
</comment>
<name>A0A438GAH4_VITVI</name>
<evidence type="ECO:0000313" key="4">
    <source>
        <dbReference type="Proteomes" id="UP000288805"/>
    </source>
</evidence>
<reference evidence="3 4" key="1">
    <citation type="journal article" date="2018" name="PLoS Genet.">
        <title>Population sequencing reveals clonal diversity and ancestral inbreeding in the grapevine cultivar Chardonnay.</title>
        <authorList>
            <person name="Roach M.J."/>
            <person name="Johnson D.L."/>
            <person name="Bohlmann J."/>
            <person name="van Vuuren H.J."/>
            <person name="Jones S.J."/>
            <person name="Pretorius I.S."/>
            <person name="Schmidt S.A."/>
            <person name="Borneman A.R."/>
        </authorList>
    </citation>
    <scope>NUCLEOTIDE SEQUENCE [LARGE SCALE GENOMIC DNA]</scope>
    <source>
        <strain evidence="4">cv. Chardonnay</strain>
        <tissue evidence="3">Leaf</tissue>
    </source>
</reference>